<feature type="domain" description="Methyltransferase type 11" evidence="3">
    <location>
        <begin position="80"/>
        <end position="174"/>
    </location>
</feature>
<dbReference type="InterPro" id="IPR013216">
    <property type="entry name" value="Methyltransf_11"/>
</dbReference>
<keyword evidence="1 4" id="KW-0489">Methyltransferase</keyword>
<dbReference type="GO" id="GO:0016126">
    <property type="term" value="P:sterol biosynthetic process"/>
    <property type="evidence" value="ECO:0007669"/>
    <property type="project" value="TreeGrafter"/>
</dbReference>
<dbReference type="InterPro" id="IPR054877">
    <property type="entry name" value="PthPhpthDimycoMt"/>
</dbReference>
<proteinExistence type="predicted"/>
<dbReference type="NCBIfam" id="NF045823">
    <property type="entry name" value="PthPhpthDimycoMt"/>
    <property type="match status" value="1"/>
</dbReference>
<reference evidence="4 5" key="1">
    <citation type="submission" date="2019-07" db="EMBL/GenBank/DDBJ databases">
        <title>Whole genome shotgun sequence of Brevifollis gellanilyticus NBRC 108608.</title>
        <authorList>
            <person name="Hosoyama A."/>
            <person name="Uohara A."/>
            <person name="Ohji S."/>
            <person name="Ichikawa N."/>
        </authorList>
    </citation>
    <scope>NUCLEOTIDE SEQUENCE [LARGE SCALE GENOMIC DNA]</scope>
    <source>
        <strain evidence="4 5">NBRC 108608</strain>
    </source>
</reference>
<dbReference type="GO" id="GO:0032259">
    <property type="term" value="P:methylation"/>
    <property type="evidence" value="ECO:0007669"/>
    <property type="project" value="UniProtKB-KW"/>
</dbReference>
<protein>
    <submittedName>
        <fullName evidence="4">Phthiotriol/phenolphthiotriol dimycocerosates methyltransferase</fullName>
    </submittedName>
</protein>
<dbReference type="InterPro" id="IPR050447">
    <property type="entry name" value="Erg6_SMT_methyltransf"/>
</dbReference>
<dbReference type="EMBL" id="BKAG01000053">
    <property type="protein sequence ID" value="GEP45580.1"/>
    <property type="molecule type" value="Genomic_DNA"/>
</dbReference>
<dbReference type="AlphaFoldDB" id="A0A512MFR2"/>
<dbReference type="RefSeq" id="WP_146854616.1">
    <property type="nucleotide sequence ID" value="NZ_BKAG01000053.1"/>
</dbReference>
<evidence type="ECO:0000313" key="5">
    <source>
        <dbReference type="Proteomes" id="UP000321577"/>
    </source>
</evidence>
<dbReference type="PANTHER" id="PTHR44068:SF1">
    <property type="entry name" value="HYPOTHETICAL LOC100005854"/>
    <property type="match status" value="1"/>
</dbReference>
<keyword evidence="2 4" id="KW-0808">Transferase</keyword>
<dbReference type="Pfam" id="PF08241">
    <property type="entry name" value="Methyltransf_11"/>
    <property type="match status" value="1"/>
</dbReference>
<dbReference type="Gene3D" id="3.40.50.150">
    <property type="entry name" value="Vaccinia Virus protein VP39"/>
    <property type="match status" value="1"/>
</dbReference>
<dbReference type="Proteomes" id="UP000321577">
    <property type="component" value="Unassembled WGS sequence"/>
</dbReference>
<organism evidence="4 5">
    <name type="scientific">Brevifollis gellanilyticus</name>
    <dbReference type="NCBI Taxonomy" id="748831"/>
    <lineage>
        <taxon>Bacteria</taxon>
        <taxon>Pseudomonadati</taxon>
        <taxon>Verrucomicrobiota</taxon>
        <taxon>Verrucomicrobiia</taxon>
        <taxon>Verrucomicrobiales</taxon>
        <taxon>Verrucomicrobiaceae</taxon>
    </lineage>
</organism>
<evidence type="ECO:0000256" key="1">
    <source>
        <dbReference type="ARBA" id="ARBA00022603"/>
    </source>
</evidence>
<gene>
    <name evidence="4" type="ORF">BGE01nite_48710</name>
</gene>
<comment type="caution">
    <text evidence="4">The sequence shown here is derived from an EMBL/GenBank/DDBJ whole genome shotgun (WGS) entry which is preliminary data.</text>
</comment>
<accession>A0A512MFR2</accession>
<dbReference type="CDD" id="cd02440">
    <property type="entry name" value="AdoMet_MTases"/>
    <property type="match status" value="1"/>
</dbReference>
<evidence type="ECO:0000313" key="4">
    <source>
        <dbReference type="EMBL" id="GEP45580.1"/>
    </source>
</evidence>
<dbReference type="InterPro" id="IPR029063">
    <property type="entry name" value="SAM-dependent_MTases_sf"/>
</dbReference>
<dbReference type="SUPFAM" id="SSF53335">
    <property type="entry name" value="S-adenosyl-L-methionine-dependent methyltransferases"/>
    <property type="match status" value="1"/>
</dbReference>
<evidence type="ECO:0000259" key="3">
    <source>
        <dbReference type="Pfam" id="PF08241"/>
    </source>
</evidence>
<dbReference type="GO" id="GO:0003838">
    <property type="term" value="F:sterol 24-C-methyltransferase activity"/>
    <property type="evidence" value="ECO:0007669"/>
    <property type="project" value="TreeGrafter"/>
</dbReference>
<dbReference type="OrthoDB" id="9808140at2"/>
<sequence>MSFLERLFALPPVRKAIWKWWYPYLTQRLRGEEVLFLNYAFETAPPVGLKLESEDEPNRFCIQLYHHVASQVDLRGKTVLEVSCGHGGGASWITRTLHPAFYTGLDLNPAGIHLCQQRHHVPHLDFKQGDAQKLPFANESLDAVINVEASHCYPDFPGFLAEVARVLKPGGHFLYADFRFDHQFAEWESAIAAAPLTVVQARDIREEVLRGMEMNAARNEALVSSCLPKLLQPVGRDFAGVPGAMVYEDLKSREMSYRSWCFRKA</sequence>
<dbReference type="PANTHER" id="PTHR44068">
    <property type="entry name" value="ZGC:194242"/>
    <property type="match status" value="1"/>
</dbReference>
<keyword evidence="5" id="KW-1185">Reference proteome</keyword>
<name>A0A512MFR2_9BACT</name>
<evidence type="ECO:0000256" key="2">
    <source>
        <dbReference type="ARBA" id="ARBA00022679"/>
    </source>
</evidence>